<dbReference type="Pfam" id="PF09044">
    <property type="entry name" value="Kp4"/>
    <property type="match status" value="1"/>
</dbReference>
<keyword evidence="3" id="KW-1185">Reference proteome</keyword>
<dbReference type="Gene3D" id="3.30.430.10">
    <property type="entry name" value="Killer Toxin P4, subunit A"/>
    <property type="match status" value="1"/>
</dbReference>
<gene>
    <name evidence="2" type="ORF">ABVK25_000156</name>
</gene>
<reference evidence="2 3" key="1">
    <citation type="submission" date="2024-09" db="EMBL/GenBank/DDBJ databases">
        <title>Rethinking Asexuality: The Enigmatic Case of Functional Sexual Genes in Lepraria (Stereocaulaceae).</title>
        <authorList>
            <person name="Doellman M."/>
            <person name="Sun Y."/>
            <person name="Barcenas-Pena A."/>
            <person name="Lumbsch H.T."/>
            <person name="Grewe F."/>
        </authorList>
    </citation>
    <scope>NUCLEOTIDE SEQUENCE [LARGE SCALE GENOMIC DNA]</scope>
    <source>
        <strain evidence="2 3">Grewe 0041</strain>
    </source>
</reference>
<dbReference type="InterPro" id="IPR011329">
    <property type="entry name" value="Killer_tox_Kp4/SMK"/>
</dbReference>
<sequence>MVTLWGTTGDAIKRKLAELRAHGCAVCGSIPLSDDNSPDTKGILAVNYVLGRYAEVVPVGEAIRWGLCPPTHYWIPPPVNQTLLLNSSAKGLVLPSVSNSVETFLTT</sequence>
<organism evidence="2 3">
    <name type="scientific">Lepraria finkii</name>
    <dbReference type="NCBI Taxonomy" id="1340010"/>
    <lineage>
        <taxon>Eukaryota</taxon>
        <taxon>Fungi</taxon>
        <taxon>Dikarya</taxon>
        <taxon>Ascomycota</taxon>
        <taxon>Pezizomycotina</taxon>
        <taxon>Lecanoromycetes</taxon>
        <taxon>OSLEUM clade</taxon>
        <taxon>Lecanoromycetidae</taxon>
        <taxon>Lecanorales</taxon>
        <taxon>Lecanorineae</taxon>
        <taxon>Stereocaulaceae</taxon>
        <taxon>Lepraria</taxon>
    </lineage>
</organism>
<accession>A0ABR4BPY5</accession>
<proteinExistence type="predicted"/>
<evidence type="ECO:0000313" key="3">
    <source>
        <dbReference type="Proteomes" id="UP001590951"/>
    </source>
</evidence>
<evidence type="ECO:0000313" key="2">
    <source>
        <dbReference type="EMBL" id="KAL2058864.1"/>
    </source>
</evidence>
<name>A0ABR4BPY5_9LECA</name>
<dbReference type="SUPFAM" id="SSF55221">
    <property type="entry name" value="Yeast killer toxins"/>
    <property type="match status" value="1"/>
</dbReference>
<protein>
    <recommendedName>
        <fullName evidence="1">Killer toxin Kp4 domain-containing protein</fullName>
    </recommendedName>
</protein>
<dbReference type="InterPro" id="IPR015131">
    <property type="entry name" value="Killer_tox_Kp4"/>
</dbReference>
<feature type="domain" description="Killer toxin Kp4" evidence="1">
    <location>
        <begin position="6"/>
        <end position="49"/>
    </location>
</feature>
<dbReference type="EMBL" id="JBHFEH010000001">
    <property type="protein sequence ID" value="KAL2058864.1"/>
    <property type="molecule type" value="Genomic_DNA"/>
</dbReference>
<comment type="caution">
    <text evidence="2">The sequence shown here is derived from an EMBL/GenBank/DDBJ whole genome shotgun (WGS) entry which is preliminary data.</text>
</comment>
<evidence type="ECO:0000259" key="1">
    <source>
        <dbReference type="Pfam" id="PF09044"/>
    </source>
</evidence>
<dbReference type="Proteomes" id="UP001590951">
    <property type="component" value="Unassembled WGS sequence"/>
</dbReference>